<dbReference type="EMBL" id="RWBG01000001">
    <property type="protein sequence ID" value="RSK42062.1"/>
    <property type="molecule type" value="Genomic_DNA"/>
</dbReference>
<sequence length="172" mass="19360">MRHIPFILLLLVVSCAPVKVSYDYDETVNFSAYKTYNYYSDIKTGLSELDSKRIFNILDKALEKKNLTLSENPDFYIDLQTSQHKEANRSRVGIGIGGGGRHVGGRVSVGVPVGKDNIKRAIQFDFVDENGKGLFWQAISESSYNPNDTPEKRLTQLQTIVDKVLEGYPPKK</sequence>
<dbReference type="OrthoDB" id="1430233at2"/>
<dbReference type="AlphaFoldDB" id="A0A428K6R7"/>
<dbReference type="PROSITE" id="PS51257">
    <property type="entry name" value="PROKAR_LIPOPROTEIN"/>
    <property type="match status" value="1"/>
</dbReference>
<dbReference type="InterPro" id="IPR025411">
    <property type="entry name" value="DUF4136"/>
</dbReference>
<protein>
    <submittedName>
        <fullName evidence="2">DUF4136 domain-containing protein</fullName>
    </submittedName>
</protein>
<gene>
    <name evidence="2" type="ORF">EJA19_04045</name>
</gene>
<name>A0A428K6R7_9FLAO</name>
<evidence type="ECO:0000313" key="2">
    <source>
        <dbReference type="EMBL" id="RSK42062.1"/>
    </source>
</evidence>
<keyword evidence="3" id="KW-1185">Reference proteome</keyword>
<evidence type="ECO:0000259" key="1">
    <source>
        <dbReference type="Pfam" id="PF13590"/>
    </source>
</evidence>
<evidence type="ECO:0000313" key="3">
    <source>
        <dbReference type="Proteomes" id="UP000270620"/>
    </source>
</evidence>
<dbReference type="Pfam" id="PF13590">
    <property type="entry name" value="DUF4136"/>
    <property type="match status" value="1"/>
</dbReference>
<accession>A0A428K6R7</accession>
<organism evidence="2 3">
    <name type="scientific">Mangrovimonas spongiae</name>
    <dbReference type="NCBI Taxonomy" id="2494697"/>
    <lineage>
        <taxon>Bacteria</taxon>
        <taxon>Pseudomonadati</taxon>
        <taxon>Bacteroidota</taxon>
        <taxon>Flavobacteriia</taxon>
        <taxon>Flavobacteriales</taxon>
        <taxon>Flavobacteriaceae</taxon>
        <taxon>Mangrovimonas</taxon>
    </lineage>
</organism>
<dbReference type="Gene3D" id="3.30.160.670">
    <property type="match status" value="1"/>
</dbReference>
<comment type="caution">
    <text evidence="2">The sequence shown here is derived from an EMBL/GenBank/DDBJ whole genome shotgun (WGS) entry which is preliminary data.</text>
</comment>
<proteinExistence type="predicted"/>
<dbReference type="RefSeq" id="WP_125467050.1">
    <property type="nucleotide sequence ID" value="NZ_RWBG01000001.1"/>
</dbReference>
<feature type="domain" description="DUF4136" evidence="1">
    <location>
        <begin position="20"/>
        <end position="170"/>
    </location>
</feature>
<reference evidence="2 3" key="1">
    <citation type="submission" date="2018-12" db="EMBL/GenBank/DDBJ databases">
        <title>Mangrovimonas spongiae sp. nov., a novel member of the genus Mangrovimonas isolated from marine sponge.</title>
        <authorList>
            <person name="Zhuang L."/>
            <person name="Luo L."/>
        </authorList>
    </citation>
    <scope>NUCLEOTIDE SEQUENCE [LARGE SCALE GENOMIC DNA]</scope>
    <source>
        <strain evidence="2 3">HN-E26</strain>
    </source>
</reference>
<dbReference type="Proteomes" id="UP000270620">
    <property type="component" value="Unassembled WGS sequence"/>
</dbReference>